<feature type="region of interest" description="Disordered" evidence="2">
    <location>
        <begin position="121"/>
        <end position="212"/>
    </location>
</feature>
<name>A0A975T0M7_9ACTN</name>
<accession>A0A975T0M7</accession>
<dbReference type="EMBL" id="CP077062">
    <property type="protein sequence ID" value="QWZ09237.1"/>
    <property type="molecule type" value="Genomic_DNA"/>
</dbReference>
<evidence type="ECO:0000256" key="2">
    <source>
        <dbReference type="SAM" id="MobiDB-lite"/>
    </source>
</evidence>
<proteinExistence type="predicted"/>
<dbReference type="Proteomes" id="UP000683575">
    <property type="component" value="Chromosome"/>
</dbReference>
<evidence type="ECO:0000313" key="3">
    <source>
        <dbReference type="EMBL" id="QWZ09237.1"/>
    </source>
</evidence>
<reference evidence="3" key="1">
    <citation type="submission" date="2021-06" db="EMBL/GenBank/DDBJ databases">
        <title>Complete genome sequence of Nocardioides sp. G188.</title>
        <authorList>
            <person name="Im W.-T."/>
        </authorList>
    </citation>
    <scope>NUCLEOTIDE SEQUENCE</scope>
    <source>
        <strain evidence="3">G188</strain>
    </source>
</reference>
<sequence length="669" mass="71665">MTERIMLRKGRGQRYDEVGAVVRESGKLYTVRKADGTTEDLLLSGHMLVVRGGINHILRIYPHEFPRLFESYPDAVVDQILRELAEPLSAVAIKKKLKGLPLDPDAVDAVWSRLKKRMDSSSDIGVSNAKPPQYQWKGEHPPDGLLSHLSIPLEPRTISTPVATPSPDALGQPADVTSGSPSVLEDPHPAKRVSDGSDEVRMRAGTDPTPLASLVQELGGPSDISGDGQVATRLLECAAAMRTATDEDLKTLLTFEGPSRDTARALLAALPRGARLLGASESPLDDVSAAAVLELVAGELARADDSSREALGVPAVALIERLMTPPQPARLPVSLLVRLVVVLSTHVANPQRELSERLLTILAERLRGESNHASNLLQDDLRAVARAVGRLPLDARGARSLFIAALFHAQPAVARQPIWWATADFAGLSAAAAGPLSRALSDEVIGQKYVAPVVVAYMEVMSTRRGLAAILGSPPELARHVSGDALRRVWARVSEADEQALVWLDVLTARAEKDGLRASSDRAREDAEVARGLLGSADAKVESLELELDHLDSQLRDLRGQAHEASAAHDRQLKLDVITSLANLAITVLQSPAARADAALVQTIEYITAREGLSPIEAQGADVSFHPAQHDSLGRTIMPGSPVLVLRPGYTYESAGEAIVLIKAHVSQT</sequence>
<feature type="coiled-coil region" evidence="1">
    <location>
        <begin position="534"/>
        <end position="568"/>
    </location>
</feature>
<dbReference type="AlphaFoldDB" id="A0A975T0M7"/>
<dbReference type="RefSeq" id="WP_216941083.1">
    <property type="nucleotide sequence ID" value="NZ_CP077062.1"/>
</dbReference>
<protein>
    <recommendedName>
        <fullName evidence="5">Nucleotide exchange factor GrpE</fullName>
    </recommendedName>
</protein>
<evidence type="ECO:0000256" key="1">
    <source>
        <dbReference type="SAM" id="Coils"/>
    </source>
</evidence>
<evidence type="ECO:0000313" key="4">
    <source>
        <dbReference type="Proteomes" id="UP000683575"/>
    </source>
</evidence>
<dbReference type="KEGG" id="nps:KRR39_05465"/>
<keyword evidence="1" id="KW-0175">Coiled coil</keyword>
<organism evidence="3 4">
    <name type="scientific">Nocardioides panacis</name>
    <dbReference type="NCBI Taxonomy" id="2849501"/>
    <lineage>
        <taxon>Bacteria</taxon>
        <taxon>Bacillati</taxon>
        <taxon>Actinomycetota</taxon>
        <taxon>Actinomycetes</taxon>
        <taxon>Propionibacteriales</taxon>
        <taxon>Nocardioidaceae</taxon>
        <taxon>Nocardioides</taxon>
    </lineage>
</organism>
<gene>
    <name evidence="3" type="ORF">KRR39_05465</name>
</gene>
<feature type="compositionally biased region" description="Basic and acidic residues" evidence="2">
    <location>
        <begin position="185"/>
        <end position="204"/>
    </location>
</feature>
<keyword evidence="4" id="KW-1185">Reference proteome</keyword>
<evidence type="ECO:0008006" key="5">
    <source>
        <dbReference type="Google" id="ProtNLM"/>
    </source>
</evidence>